<evidence type="ECO:0000313" key="1">
    <source>
        <dbReference type="EMBL" id="XCD04263.1"/>
    </source>
</evidence>
<proteinExistence type="predicted"/>
<reference evidence="1" key="1">
    <citation type="submission" date="2024-03" db="EMBL/GenBank/DDBJ databases">
        <title>Diverse circular DNA viruses in blood, oral, and fecal samples of captive lemurs.</title>
        <authorList>
            <person name="Paietta E.N."/>
            <person name="Kraberger S."/>
            <person name="Lund M.C."/>
            <person name="Custer J.M."/>
            <person name="Vargas K.M."/>
            <person name="Ehmke E.E."/>
            <person name="Yoder A.D."/>
            <person name="Varsani A."/>
        </authorList>
    </citation>
    <scope>NUCLEOTIDE SEQUENCE</scope>
    <source>
        <strain evidence="1">Duke_22FF_208</strain>
    </source>
</reference>
<organism evidence="1">
    <name type="scientific">Dulem virus 37</name>
    <dbReference type="NCBI Taxonomy" id="3145755"/>
    <lineage>
        <taxon>Viruses</taxon>
        <taxon>Duplodnaviria</taxon>
        <taxon>Heunggongvirae</taxon>
        <taxon>Uroviricota</taxon>
        <taxon>Caudoviricetes</taxon>
    </lineage>
</organism>
<accession>A0AAU8AW97</accession>
<protein>
    <submittedName>
        <fullName evidence="1">Uncharacterized protein</fullName>
    </submittedName>
</protein>
<dbReference type="EMBL" id="PP511443">
    <property type="protein sequence ID" value="XCD04263.1"/>
    <property type="molecule type" value="Genomic_DNA"/>
</dbReference>
<name>A0AAU8AW97_9CAUD</name>
<sequence>MGGRIFFCLNSCRKALFTIISKKRTENLPKLCALSALPFLTKHGKINNVKRNKTLIN</sequence>